<dbReference type="SUPFAM" id="SSF50969">
    <property type="entry name" value="YVTN repeat-like/Quinoprotein amine dehydrogenase"/>
    <property type="match status" value="1"/>
</dbReference>
<dbReference type="Pfam" id="PF05694">
    <property type="entry name" value="SBP56"/>
    <property type="match status" value="1"/>
</dbReference>
<dbReference type="InterPro" id="IPR011044">
    <property type="entry name" value="Quino_amine_DH_bsu"/>
</dbReference>
<dbReference type="EMBL" id="QRAN01000006">
    <property type="protein sequence ID" value="RLQ22455.1"/>
    <property type="molecule type" value="Genomic_DNA"/>
</dbReference>
<evidence type="ECO:0000256" key="1">
    <source>
        <dbReference type="ARBA" id="ARBA00005606"/>
    </source>
</evidence>
<evidence type="ECO:0000313" key="3">
    <source>
        <dbReference type="EMBL" id="RLQ22455.1"/>
    </source>
</evidence>
<comment type="similarity">
    <text evidence="1">Belongs to the selenium-binding protein family.</text>
</comment>
<feature type="chain" id="PRO_5018169838" evidence="2">
    <location>
        <begin position="18"/>
        <end position="435"/>
    </location>
</feature>
<evidence type="ECO:0000313" key="4">
    <source>
        <dbReference type="Proteomes" id="UP000265509"/>
    </source>
</evidence>
<sequence>MRLILALLFFLSSITFADETCMSPYMAKIEGQEDFVYVWTLGMPGVGDEQDKLVTVDVNPASESFGKVVNSLSVGGRNEAHHTGLTDDRRYLWASGLDTSKIFIFDVHTDPGKPALTRTIADFVAKSGGVVGPHTNYALPGRMLVTGLSNNRDHGGRTAMVEYTNAGDYVATHWMPTADALQGAVQSGKFADGFGYDVRALPRRNVMVTSSFTGWNNYMMNLGTLMGDAEAMKAFGNTVVIWDLHARQPKKILDVPGSPLEIRCAWGKENNYCFTTTALTSKIWLIYEDDDGEWQARDVGDIGDASKIPLPVDISISNDDQELWVNTWNDGLTRLYDISDPFNARQVYSKKIGEQVNMVSQSWDGKRVYYTSSLLANWDKQEPRGPDLQYLKLYSYDGENLAPRFSIDFVAEKLGAPHQMRFGAHSLYKGGVAAR</sequence>
<dbReference type="PANTHER" id="PTHR23300:SF0">
    <property type="entry name" value="METHANETHIOL OXIDASE"/>
    <property type="match status" value="1"/>
</dbReference>
<dbReference type="OrthoDB" id="9768634at2"/>
<reference evidence="3 4" key="1">
    <citation type="submission" date="2018-07" db="EMBL/GenBank/DDBJ databases">
        <title>Halioglobus sp. genome submission.</title>
        <authorList>
            <person name="Ye M.-Q."/>
            <person name="Du Z.-J."/>
        </authorList>
    </citation>
    <scope>NUCLEOTIDE SEQUENCE [LARGE SCALE GENOMIC DNA]</scope>
    <source>
        <strain evidence="3 4">U0301</strain>
    </source>
</reference>
<dbReference type="AlphaFoldDB" id="A0A3L7E0K8"/>
<keyword evidence="2" id="KW-0732">Signal</keyword>
<name>A0A3L7E0K8_9GAMM</name>
<dbReference type="InterPro" id="IPR008826">
    <property type="entry name" value="Se-bd"/>
</dbReference>
<gene>
    <name evidence="3" type="ORF">DWB85_07495</name>
</gene>
<proteinExistence type="inferred from homology"/>
<accession>A0A3L7E0K8</accession>
<dbReference type="PANTHER" id="PTHR23300">
    <property type="entry name" value="METHANETHIOL OXIDASE"/>
    <property type="match status" value="1"/>
</dbReference>
<protein>
    <submittedName>
        <fullName evidence="3">Selenium-binding protein</fullName>
    </submittedName>
</protein>
<feature type="signal peptide" evidence="2">
    <location>
        <begin position="1"/>
        <end position="17"/>
    </location>
</feature>
<dbReference type="GO" id="GO:0008430">
    <property type="term" value="F:selenium binding"/>
    <property type="evidence" value="ECO:0007669"/>
    <property type="project" value="InterPro"/>
</dbReference>
<keyword evidence="4" id="KW-1185">Reference proteome</keyword>
<organism evidence="3 4">
    <name type="scientific">Seongchinamella sediminis</name>
    <dbReference type="NCBI Taxonomy" id="2283635"/>
    <lineage>
        <taxon>Bacteria</taxon>
        <taxon>Pseudomonadati</taxon>
        <taxon>Pseudomonadota</taxon>
        <taxon>Gammaproteobacteria</taxon>
        <taxon>Cellvibrionales</taxon>
        <taxon>Halieaceae</taxon>
        <taxon>Seongchinamella</taxon>
    </lineage>
</organism>
<dbReference type="Proteomes" id="UP000265509">
    <property type="component" value="Unassembled WGS sequence"/>
</dbReference>
<dbReference type="RefSeq" id="WP_117953596.1">
    <property type="nucleotide sequence ID" value="NZ_QRAN01000006.1"/>
</dbReference>
<evidence type="ECO:0000256" key="2">
    <source>
        <dbReference type="SAM" id="SignalP"/>
    </source>
</evidence>
<comment type="caution">
    <text evidence="3">The sequence shown here is derived from an EMBL/GenBank/DDBJ whole genome shotgun (WGS) entry which is preliminary data.</text>
</comment>